<proteinExistence type="predicted"/>
<dbReference type="InterPro" id="IPR016181">
    <property type="entry name" value="Acyl_CoA_acyltransferase"/>
</dbReference>
<dbReference type="CDD" id="cd04301">
    <property type="entry name" value="NAT_SF"/>
    <property type="match status" value="1"/>
</dbReference>
<dbReference type="AlphaFoldDB" id="A0A3B0QYS1"/>
<name>A0A3B0QYS1_9ZZZZ</name>
<accession>A0A3B0QYS1</accession>
<dbReference type="EMBL" id="UOEB01000211">
    <property type="protein sequence ID" value="VAV85259.1"/>
    <property type="molecule type" value="Genomic_DNA"/>
</dbReference>
<feature type="non-terminal residue" evidence="2">
    <location>
        <position position="1"/>
    </location>
</feature>
<organism evidence="2">
    <name type="scientific">hydrothermal vent metagenome</name>
    <dbReference type="NCBI Taxonomy" id="652676"/>
    <lineage>
        <taxon>unclassified sequences</taxon>
        <taxon>metagenomes</taxon>
        <taxon>ecological metagenomes</taxon>
    </lineage>
</organism>
<reference evidence="2" key="1">
    <citation type="submission" date="2018-06" db="EMBL/GenBank/DDBJ databases">
        <authorList>
            <person name="Zhirakovskaya E."/>
        </authorList>
    </citation>
    <scope>NUCLEOTIDE SEQUENCE</scope>
</reference>
<feature type="domain" description="N-acetyltransferase" evidence="1">
    <location>
        <begin position="12"/>
        <end position="158"/>
    </location>
</feature>
<dbReference type="InterPro" id="IPR000182">
    <property type="entry name" value="GNAT_dom"/>
</dbReference>
<dbReference type="Gene3D" id="3.40.630.30">
    <property type="match status" value="1"/>
</dbReference>
<evidence type="ECO:0000313" key="2">
    <source>
        <dbReference type="EMBL" id="VAV85259.1"/>
    </source>
</evidence>
<dbReference type="Pfam" id="PF00583">
    <property type="entry name" value="Acetyltransf_1"/>
    <property type="match status" value="1"/>
</dbReference>
<sequence>NFTQNGMVKNNIIYKTIEGIPSEKLFQELANLYHYLFEDADLKFFKQRSGEQLKALYVLAYNDKVLIGFKIGYPYNDNTFYSWVGGVHPKFRKQGIAKQLAKIQEDYAKNKGFSTLRTKSMNQFKPMMILNLKNGFDITSIYTNTKGQTKIVFEKNIS</sequence>
<evidence type="ECO:0000259" key="1">
    <source>
        <dbReference type="PROSITE" id="PS51186"/>
    </source>
</evidence>
<dbReference type="GO" id="GO:0016747">
    <property type="term" value="F:acyltransferase activity, transferring groups other than amino-acyl groups"/>
    <property type="evidence" value="ECO:0007669"/>
    <property type="project" value="InterPro"/>
</dbReference>
<gene>
    <name evidence="2" type="ORF">MNBD_BACTEROID02-726</name>
</gene>
<dbReference type="SUPFAM" id="SSF55729">
    <property type="entry name" value="Acyl-CoA N-acyltransferases (Nat)"/>
    <property type="match status" value="1"/>
</dbReference>
<dbReference type="PROSITE" id="PS51186">
    <property type="entry name" value="GNAT"/>
    <property type="match status" value="1"/>
</dbReference>
<protein>
    <recommendedName>
        <fullName evidence="1">N-acetyltransferase domain-containing protein</fullName>
    </recommendedName>
</protein>